<evidence type="ECO:0000259" key="6">
    <source>
        <dbReference type="PROSITE" id="PS50950"/>
    </source>
</evidence>
<evidence type="ECO:0000313" key="8">
    <source>
        <dbReference type="Proteomes" id="UP001153954"/>
    </source>
</evidence>
<dbReference type="SMART" id="SM00692">
    <property type="entry name" value="DM3"/>
    <property type="match status" value="1"/>
</dbReference>
<dbReference type="GO" id="GO:0008270">
    <property type="term" value="F:zinc ion binding"/>
    <property type="evidence" value="ECO:0007669"/>
    <property type="project" value="UniProtKB-KW"/>
</dbReference>
<dbReference type="PROSITE" id="PS50950">
    <property type="entry name" value="ZF_THAP"/>
    <property type="match status" value="1"/>
</dbReference>
<evidence type="ECO:0000256" key="5">
    <source>
        <dbReference type="PROSITE-ProRule" id="PRU00309"/>
    </source>
</evidence>
<accession>A0AAU9U9X4</accession>
<dbReference type="PANTHER" id="PTHR47577">
    <property type="entry name" value="THAP DOMAIN-CONTAINING PROTEIN 6"/>
    <property type="match status" value="1"/>
</dbReference>
<evidence type="ECO:0000313" key="7">
    <source>
        <dbReference type="EMBL" id="CAH2094612.1"/>
    </source>
</evidence>
<dbReference type="SMART" id="SM00980">
    <property type="entry name" value="THAP"/>
    <property type="match status" value="1"/>
</dbReference>
<keyword evidence="4 5" id="KW-0238">DNA-binding</keyword>
<dbReference type="InterPro" id="IPR048367">
    <property type="entry name" value="TNP-like_RNaseH_C"/>
</dbReference>
<proteinExistence type="predicted"/>
<reference evidence="7" key="1">
    <citation type="submission" date="2022-03" db="EMBL/GenBank/DDBJ databases">
        <authorList>
            <person name="Tunstrom K."/>
        </authorList>
    </citation>
    <scope>NUCLEOTIDE SEQUENCE</scope>
</reference>
<dbReference type="SUPFAM" id="SSF57716">
    <property type="entry name" value="Glucocorticoid receptor-like (DNA-binding domain)"/>
    <property type="match status" value="1"/>
</dbReference>
<dbReference type="AlphaFoldDB" id="A0AAU9U9X4"/>
<comment type="caution">
    <text evidence="7">The sequence shown here is derived from an EMBL/GenBank/DDBJ whole genome shotgun (WGS) entry which is preliminary data.</text>
</comment>
<dbReference type="InterPro" id="IPR048365">
    <property type="entry name" value="TNP-like_RNaseH_N"/>
</dbReference>
<gene>
    <name evidence="7" type="ORF">EEDITHA_LOCUS10160</name>
</gene>
<feature type="domain" description="THAP-type" evidence="6">
    <location>
        <begin position="43"/>
        <end position="121"/>
    </location>
</feature>
<keyword evidence="1" id="KW-0479">Metal-binding</keyword>
<dbReference type="Pfam" id="PF05485">
    <property type="entry name" value="THAP"/>
    <property type="match status" value="1"/>
</dbReference>
<dbReference type="Proteomes" id="UP001153954">
    <property type="component" value="Unassembled WGS sequence"/>
</dbReference>
<dbReference type="InterPro" id="IPR006612">
    <property type="entry name" value="THAP_Znf"/>
</dbReference>
<sequence length="712" mass="81906">MNPLSGDSDVELSLVASPFCERTLLYCADIVLKTLLCLQHYNMPRLCALKCPPLGIPMHRFPDPKKYPERFKSWVTIAGGNPESVADYEYFQKKRLCDRHFTDKDRNRFNRLNALAVPSLHLTGNLARIVQKKLEKRIAIEHSYCRRLSETNVSKSSVQSKLPSLLLNKIKVTQCQVTQLKREVLRLRKRGLSLKARLTNATKLNRSVAFQKVTKNMTHPAKLFTGMQCFLTTRKPKGRRFTVEEKILSLSLYKKSVKCYSLLSKYFTLPSAKSLKRLLAEIKLQPGENKLILEKIKNTVSEMNIEDRLCTLMFDEMSITPQIHFIDQNDQLKGFAGIGKSKIANHALVFMIKGIRANYKQPVAYYFTSNMNKTELKIVIKDIIKSIQDTGLKILCTVCDQSTVNVGAINDLLSEEKARYQRRGMEYRKDVFFVQGQEIVPIYDVPHLLKGLRNNLLTKDMIYKDFNDEGKEKVFKWHYLQQLYAADKSFGELRYLHKVTEEHINRDKLKKMRVKTAAQVFSHSVAVATEHLTARNLLTEECRHLIPMTLLLDKLFDSLNSNTFHVPDGKMYKGCVKPSSPHHQLWEEAIKTLKTVKFIQKKKVGGKIQMVETTVPSVNNFIKTIEGMKALWKKLNVKYGFDAMLTRHFNQDPIENFFGNIRSYGARNTAPDAVAFEGAYKSLLLNNFNSPHSLQANCEKDDNQCLETLHFF</sequence>
<dbReference type="Pfam" id="PF21789">
    <property type="entry name" value="TNP-like_RNaseH_C"/>
    <property type="match status" value="1"/>
</dbReference>
<evidence type="ECO:0000256" key="2">
    <source>
        <dbReference type="ARBA" id="ARBA00022771"/>
    </source>
</evidence>
<keyword evidence="3" id="KW-0862">Zinc</keyword>
<dbReference type="PANTHER" id="PTHR47577:SF2">
    <property type="entry name" value="THAP DOMAIN CONTAINING 9"/>
    <property type="match status" value="1"/>
</dbReference>
<dbReference type="EMBL" id="CAKOGL010000014">
    <property type="protein sequence ID" value="CAH2094612.1"/>
    <property type="molecule type" value="Genomic_DNA"/>
</dbReference>
<organism evidence="7 8">
    <name type="scientific">Euphydryas editha</name>
    <name type="common">Edith's checkerspot</name>
    <dbReference type="NCBI Taxonomy" id="104508"/>
    <lineage>
        <taxon>Eukaryota</taxon>
        <taxon>Metazoa</taxon>
        <taxon>Ecdysozoa</taxon>
        <taxon>Arthropoda</taxon>
        <taxon>Hexapoda</taxon>
        <taxon>Insecta</taxon>
        <taxon>Pterygota</taxon>
        <taxon>Neoptera</taxon>
        <taxon>Endopterygota</taxon>
        <taxon>Lepidoptera</taxon>
        <taxon>Glossata</taxon>
        <taxon>Ditrysia</taxon>
        <taxon>Papilionoidea</taxon>
        <taxon>Nymphalidae</taxon>
        <taxon>Nymphalinae</taxon>
        <taxon>Euphydryas</taxon>
    </lineage>
</organism>
<dbReference type="Pfam" id="PF21788">
    <property type="entry name" value="TNP-like_GBD"/>
    <property type="match status" value="1"/>
</dbReference>
<keyword evidence="2 5" id="KW-0863">Zinc-finger</keyword>
<keyword evidence="8" id="KW-1185">Reference proteome</keyword>
<name>A0AAU9U9X4_EUPED</name>
<dbReference type="GO" id="GO:0003677">
    <property type="term" value="F:DNA binding"/>
    <property type="evidence" value="ECO:0007669"/>
    <property type="project" value="UniProtKB-UniRule"/>
</dbReference>
<evidence type="ECO:0000256" key="1">
    <source>
        <dbReference type="ARBA" id="ARBA00022723"/>
    </source>
</evidence>
<protein>
    <recommendedName>
        <fullName evidence="6">THAP-type domain-containing protein</fullName>
    </recommendedName>
</protein>
<dbReference type="Pfam" id="PF21787">
    <property type="entry name" value="TNP-like_RNaseH_N"/>
    <property type="match status" value="1"/>
</dbReference>
<dbReference type="InterPro" id="IPR048366">
    <property type="entry name" value="TNP-like_GBD"/>
</dbReference>
<evidence type="ECO:0000256" key="4">
    <source>
        <dbReference type="ARBA" id="ARBA00023125"/>
    </source>
</evidence>
<evidence type="ECO:0000256" key="3">
    <source>
        <dbReference type="ARBA" id="ARBA00022833"/>
    </source>
</evidence>